<gene>
    <name evidence="1" type="ORF">SAMN05444266_108329</name>
</gene>
<dbReference type="EMBL" id="FRBL01000008">
    <property type="protein sequence ID" value="SHM51264.1"/>
    <property type="molecule type" value="Genomic_DNA"/>
</dbReference>
<proteinExistence type="predicted"/>
<evidence type="ECO:0000313" key="1">
    <source>
        <dbReference type="EMBL" id="SHM51264.1"/>
    </source>
</evidence>
<accession>A0A1M7JE52</accession>
<dbReference type="RefSeq" id="WP_073085280.1">
    <property type="nucleotide sequence ID" value="NZ_FRBL01000008.1"/>
</dbReference>
<dbReference type="STRING" id="1419482.SAMN05444266_108329"/>
<dbReference type="AlphaFoldDB" id="A0A1M7JE52"/>
<dbReference type="Proteomes" id="UP000184420">
    <property type="component" value="Unassembled WGS sequence"/>
</dbReference>
<evidence type="ECO:0008006" key="3">
    <source>
        <dbReference type="Google" id="ProtNLM"/>
    </source>
</evidence>
<dbReference type="OrthoDB" id="9181325at2"/>
<name>A0A1M7JE52_9BACT</name>
<organism evidence="1 2">
    <name type="scientific">Chitinophaga jiangningensis</name>
    <dbReference type="NCBI Taxonomy" id="1419482"/>
    <lineage>
        <taxon>Bacteria</taxon>
        <taxon>Pseudomonadati</taxon>
        <taxon>Bacteroidota</taxon>
        <taxon>Chitinophagia</taxon>
        <taxon>Chitinophagales</taxon>
        <taxon>Chitinophagaceae</taxon>
        <taxon>Chitinophaga</taxon>
    </lineage>
</organism>
<sequence length="281" mass="32359">MIETKYCAFIDVLGYKAIVMDTSTTDEQKVKILHSIYSNLAVQFVNVVNLVNETTDTKIYLRSFSDCFYLDCASIGPLLNAISSIFSSAFGYTSKFTEEEEKTPLLRCGIVKDWIVKFKDIGAIAMGRDTDNPVGKAVARAYETSELSRLSGMRIIISPEVIVDLEVSHLTIPDFQCYIKDIPTYGIDMRYYFRHIDTNEKDEKCNLYEMLWPYNRVNDHAPECIDILTKIKPTFPLAVIRQFSKTAQLFHDSYLLSEWKIKDQRIYKRDLDAFAKLLLIN</sequence>
<keyword evidence="2" id="KW-1185">Reference proteome</keyword>
<protein>
    <recommendedName>
        <fullName evidence="3">Guanylate cyclase domain-containing protein</fullName>
    </recommendedName>
</protein>
<evidence type="ECO:0000313" key="2">
    <source>
        <dbReference type="Proteomes" id="UP000184420"/>
    </source>
</evidence>
<reference evidence="1 2" key="1">
    <citation type="submission" date="2016-11" db="EMBL/GenBank/DDBJ databases">
        <authorList>
            <person name="Jaros S."/>
            <person name="Januszkiewicz K."/>
            <person name="Wedrychowicz H."/>
        </authorList>
    </citation>
    <scope>NUCLEOTIDE SEQUENCE [LARGE SCALE GENOMIC DNA]</scope>
    <source>
        <strain evidence="1 2">DSM 27406</strain>
    </source>
</reference>